<feature type="transmembrane region" description="Helical" evidence="1">
    <location>
        <begin position="9"/>
        <end position="29"/>
    </location>
</feature>
<dbReference type="SUPFAM" id="SSF56024">
    <property type="entry name" value="Phospholipase D/nuclease"/>
    <property type="match status" value="2"/>
</dbReference>
<evidence type="ECO:0000313" key="5">
    <source>
        <dbReference type="Proteomes" id="UP000318231"/>
    </source>
</evidence>
<protein>
    <submittedName>
        <fullName evidence="4">Phosphatidylserine/phosphatidylglycerophosphate/ cardiolipin synthase family protein</fullName>
    </submittedName>
</protein>
<dbReference type="RefSeq" id="WP_004025877.1">
    <property type="nucleotide sequence ID" value="NZ_CP041200.1"/>
</dbReference>
<evidence type="ECO:0000313" key="4">
    <source>
        <dbReference type="EMBL" id="QDI65184.1"/>
    </source>
</evidence>
<dbReference type="GeneID" id="93849143"/>
<reference evidence="4 5" key="1">
    <citation type="submission" date="2019-07" db="EMBL/GenBank/DDBJ databases">
        <title>Comparative genomics of three clinical Ureaplasma species: analysis of their core genomes and virulence factors.</title>
        <authorList>
            <person name="Yang T."/>
            <person name="Zhang Y."/>
            <person name="Li X."/>
            <person name="Kong Y."/>
            <person name="Yu H."/>
            <person name="Ruan Z."/>
            <person name="Xie X."/>
            <person name="Zhang J."/>
        </authorList>
    </citation>
    <scope>NUCLEOTIDE SEQUENCE [LARGE SCALE GENOMIC DNA]</scope>
    <source>
        <strain evidence="4 5">132</strain>
    </source>
</reference>
<dbReference type="PANTHER" id="PTHR21248">
    <property type="entry name" value="CARDIOLIPIN SYNTHASE"/>
    <property type="match status" value="1"/>
</dbReference>
<reference evidence="3 6" key="2">
    <citation type="submission" date="2021-10" db="EMBL/GenBank/DDBJ databases">
        <title>Sequencing the mobilome of antimicrobial resistant bacterial isolates spanning a range of GC content: The potential of a sustainable low cost, low infrastructure approach for surveillance with Oxford Nanopore sequencing.</title>
        <authorList>
            <person name="Sands K."/>
        </authorList>
    </citation>
    <scope>NUCLEOTIDE SEQUENCE [LARGE SCALE GENOMIC DNA]</scope>
    <source>
        <strain evidence="3 6">MIN-202</strain>
    </source>
</reference>
<feature type="domain" description="PLD phosphodiesterase" evidence="2">
    <location>
        <begin position="444"/>
        <end position="471"/>
    </location>
</feature>
<organism evidence="4 5">
    <name type="scientific">Ureaplasma urealyticum</name>
    <name type="common">Ureaplasma urealyticum biotype 2</name>
    <dbReference type="NCBI Taxonomy" id="2130"/>
    <lineage>
        <taxon>Bacteria</taxon>
        <taxon>Bacillati</taxon>
        <taxon>Mycoplasmatota</taxon>
        <taxon>Mycoplasmoidales</taxon>
        <taxon>Mycoplasmoidaceae</taxon>
        <taxon>Ureaplasma</taxon>
    </lineage>
</organism>
<dbReference type="GO" id="GO:0030572">
    <property type="term" value="F:phosphatidyltransferase activity"/>
    <property type="evidence" value="ECO:0007669"/>
    <property type="project" value="UniProtKB-ARBA"/>
</dbReference>
<evidence type="ECO:0000313" key="3">
    <source>
        <dbReference type="EMBL" id="MCF1349285.1"/>
    </source>
</evidence>
<dbReference type="InterPro" id="IPR025202">
    <property type="entry name" value="PLD-like_dom"/>
</dbReference>
<dbReference type="Pfam" id="PF13091">
    <property type="entry name" value="PLDc_2"/>
    <property type="match status" value="2"/>
</dbReference>
<keyword evidence="1" id="KW-1133">Transmembrane helix</keyword>
<keyword evidence="1" id="KW-0472">Membrane</keyword>
<dbReference type="Gene3D" id="3.30.870.10">
    <property type="entry name" value="Endonuclease Chain A"/>
    <property type="match status" value="2"/>
</dbReference>
<sequence>MRKRILAKFIITFICVLLIINVALVATYFHHRPTAIVTDILISFYILNTTIGLYILSSKHRQDRSKKSWLFVFLFLPIISIILFWIFGSRPFKDKRINDIIANRRVLFKYEDYEFYHNFQNMNFSNNGLDLIRKIGLYNYQLFRTPIYCDNQITIIKEANEMYEQTIKLIRSAKKTIYLQYYIIEDGRWLQSLVKELIAKSNEGVKIYILYDPIGTLNKFPKKYREQLINNNVEIACFKARADYKFRSTINFRSHRKYLIVDGQTAISGGSNIGDSYLNIDAKVGHWVDLNYILTGGIVHTILLEFIHDWYYYTPFSKTNSFNDVVNNMHPQPYLAYDENNLVNDDVKNKTLTTLLHTGPDQSTSSLNEILVMAIANAKKSITIFTPYLFPTEDILIGLKAASNAGIKVKIILPGRVDSWGFIISMNRLSYESLIKSGVQIYEYSGFLHTKAILIDDDISLLGSYNLDNRALVINYESLLTVYSLQVNQEITEVFNQYLRNSQLIHLEDLDNKFTFSELVQTIFVNIFQLLL</sequence>
<dbReference type="PANTHER" id="PTHR21248:SF22">
    <property type="entry name" value="PHOSPHOLIPASE D"/>
    <property type="match status" value="1"/>
</dbReference>
<dbReference type="EMBL" id="CP041200">
    <property type="protein sequence ID" value="QDI65184.1"/>
    <property type="molecule type" value="Genomic_DNA"/>
</dbReference>
<dbReference type="GO" id="GO:0032049">
    <property type="term" value="P:cardiolipin biosynthetic process"/>
    <property type="evidence" value="ECO:0007669"/>
    <property type="project" value="UniProtKB-ARBA"/>
</dbReference>
<evidence type="ECO:0000313" key="6">
    <source>
        <dbReference type="Proteomes" id="UP001201240"/>
    </source>
</evidence>
<dbReference type="InterPro" id="IPR001736">
    <property type="entry name" value="PLipase_D/transphosphatidylase"/>
</dbReference>
<dbReference type="Proteomes" id="UP001201240">
    <property type="component" value="Unassembled WGS sequence"/>
</dbReference>
<feature type="transmembrane region" description="Helical" evidence="1">
    <location>
        <begin position="35"/>
        <end position="56"/>
    </location>
</feature>
<dbReference type="SMART" id="SM00155">
    <property type="entry name" value="PLDc"/>
    <property type="match status" value="2"/>
</dbReference>
<evidence type="ECO:0000259" key="2">
    <source>
        <dbReference type="PROSITE" id="PS50035"/>
    </source>
</evidence>
<proteinExistence type="predicted"/>
<feature type="domain" description="PLD phosphodiesterase" evidence="2">
    <location>
        <begin position="250"/>
        <end position="277"/>
    </location>
</feature>
<dbReference type="CDD" id="cd09110">
    <property type="entry name" value="PLDc_CLS_1"/>
    <property type="match status" value="1"/>
</dbReference>
<evidence type="ECO:0000256" key="1">
    <source>
        <dbReference type="SAM" id="Phobius"/>
    </source>
</evidence>
<dbReference type="AlphaFoldDB" id="A0AAP9ACQ1"/>
<feature type="transmembrane region" description="Helical" evidence="1">
    <location>
        <begin position="68"/>
        <end position="88"/>
    </location>
</feature>
<accession>A0AAP9ACQ1</accession>
<gene>
    <name evidence="4" type="ORF">FJM05_03340</name>
    <name evidence="3" type="ORF">LH652_03230</name>
</gene>
<dbReference type="PROSITE" id="PS50035">
    <property type="entry name" value="PLD"/>
    <property type="match status" value="2"/>
</dbReference>
<keyword evidence="1" id="KW-0812">Transmembrane</keyword>
<dbReference type="EMBL" id="JAJBIS010000001">
    <property type="protein sequence ID" value="MCF1349285.1"/>
    <property type="molecule type" value="Genomic_DNA"/>
</dbReference>
<dbReference type="CDD" id="cd09112">
    <property type="entry name" value="PLDc_CLS_2"/>
    <property type="match status" value="1"/>
</dbReference>
<dbReference type="Proteomes" id="UP000318231">
    <property type="component" value="Chromosome"/>
</dbReference>
<name>A0AAP9ACQ1_UREUR</name>